<dbReference type="GO" id="GO:0000328">
    <property type="term" value="C:fungal-type vacuole lumen"/>
    <property type="evidence" value="ECO:0007669"/>
    <property type="project" value="TreeGrafter"/>
</dbReference>
<keyword evidence="2" id="KW-0645">Protease</keyword>
<proteinExistence type="inferred from homology"/>
<keyword evidence="3" id="KW-0479">Metal-binding</keyword>
<evidence type="ECO:0000313" key="7">
    <source>
        <dbReference type="Proteomes" id="UP000558688"/>
    </source>
</evidence>
<dbReference type="Gene3D" id="3.40.630.10">
    <property type="entry name" value="Zn peptidases"/>
    <property type="match status" value="1"/>
</dbReference>
<dbReference type="GO" id="GO:0046872">
    <property type="term" value="F:metal ion binding"/>
    <property type="evidence" value="ECO:0007669"/>
    <property type="project" value="UniProtKB-KW"/>
</dbReference>
<dbReference type="GO" id="GO:0051603">
    <property type="term" value="P:proteolysis involved in protein catabolic process"/>
    <property type="evidence" value="ECO:0007669"/>
    <property type="project" value="TreeGrafter"/>
</dbReference>
<dbReference type="AlphaFoldDB" id="A0A8H5AMR6"/>
<protein>
    <recommendedName>
        <fullName evidence="8">Peptidase M20 dimerisation domain-containing protein</fullName>
    </recommendedName>
</protein>
<dbReference type="PROSITE" id="PS00758">
    <property type="entry name" value="ARGE_DAPE_CPG2_1"/>
    <property type="match status" value="1"/>
</dbReference>
<dbReference type="InterPro" id="IPR002933">
    <property type="entry name" value="Peptidase_M20"/>
</dbReference>
<dbReference type="InterPro" id="IPR001261">
    <property type="entry name" value="ArgE/DapE_CS"/>
</dbReference>
<evidence type="ECO:0000256" key="3">
    <source>
        <dbReference type="ARBA" id="ARBA00022723"/>
    </source>
</evidence>
<feature type="non-terminal residue" evidence="6">
    <location>
        <position position="328"/>
    </location>
</feature>
<evidence type="ECO:0000313" key="6">
    <source>
        <dbReference type="EMBL" id="KAF5267989.1"/>
    </source>
</evidence>
<dbReference type="GO" id="GO:0004180">
    <property type="term" value="F:carboxypeptidase activity"/>
    <property type="evidence" value="ECO:0007669"/>
    <property type="project" value="TreeGrafter"/>
</dbReference>
<keyword evidence="5" id="KW-0862">Zinc</keyword>
<evidence type="ECO:0008006" key="8">
    <source>
        <dbReference type="Google" id="ProtNLM"/>
    </source>
</evidence>
<name>A0A8H5AMR6_FUSOX</name>
<evidence type="ECO:0000256" key="2">
    <source>
        <dbReference type="ARBA" id="ARBA00022670"/>
    </source>
</evidence>
<dbReference type="FunFam" id="3.40.630.10:FF:000027">
    <property type="entry name" value="N-fatty-acyl-amino acid synthase/hydrolase PM20D1"/>
    <property type="match status" value="1"/>
</dbReference>
<organism evidence="6 7">
    <name type="scientific">Fusarium oxysporum</name>
    <name type="common">Fusarium vascular wilt</name>
    <dbReference type="NCBI Taxonomy" id="5507"/>
    <lineage>
        <taxon>Eukaryota</taxon>
        <taxon>Fungi</taxon>
        <taxon>Dikarya</taxon>
        <taxon>Ascomycota</taxon>
        <taxon>Pezizomycotina</taxon>
        <taxon>Sordariomycetes</taxon>
        <taxon>Hypocreomycetidae</taxon>
        <taxon>Hypocreales</taxon>
        <taxon>Nectriaceae</taxon>
        <taxon>Fusarium</taxon>
        <taxon>Fusarium oxysporum species complex</taxon>
    </lineage>
</organism>
<dbReference type="Pfam" id="PF01546">
    <property type="entry name" value="Peptidase_M20"/>
    <property type="match status" value="1"/>
</dbReference>
<sequence length="328" mass="36145">MRFTDIVSTIFVARTIAFSHDAQHRLNDKINVAGTTDTNPKCYLPAPLNPSDDGLESSHDLFSSKKALQLMVKKHQSLVRIPSICYDDMGDLDTDDRWKPFNDIPKMLKKAYPTVHKHITPEKVNKFGLVYTLQGSDPSLQPILLAGHQDVVPVAAGTLHEWVHPPFDAFYNETDGYLWGRGASDDKSAITAQMSALEALLSQKTYKPRRTVILAFGFDEECSGHRGAGHISKHLEKRYGEHGIAAILDEGGAGLQKMGDVLYALPAVYEKGYLDVWFNVSVVGGHSSVPTPHTAIGIMAEIVTTLEHNPFKPEIAKNGAIHQCLACF</sequence>
<dbReference type="SUPFAM" id="SSF53187">
    <property type="entry name" value="Zn-dependent exopeptidases"/>
    <property type="match status" value="1"/>
</dbReference>
<dbReference type="PANTHER" id="PTHR45962:SF1">
    <property type="entry name" value="N-FATTY-ACYL-AMINO ACID SYNTHASE_HYDROLASE PM20D1"/>
    <property type="match status" value="1"/>
</dbReference>
<evidence type="ECO:0000256" key="4">
    <source>
        <dbReference type="ARBA" id="ARBA00022801"/>
    </source>
</evidence>
<dbReference type="InterPro" id="IPR047177">
    <property type="entry name" value="Pept_M20A"/>
</dbReference>
<evidence type="ECO:0000256" key="1">
    <source>
        <dbReference type="ARBA" id="ARBA00006247"/>
    </source>
</evidence>
<reference evidence="6" key="1">
    <citation type="submission" date="2020-02" db="EMBL/GenBank/DDBJ databases">
        <title>Identification and distribution of gene clusters putatively required for synthesis of sphingolipid metabolism inhibitors in phylogenetically diverse species of the filamentous fungus Fusarium.</title>
        <authorList>
            <person name="Kim H.-S."/>
            <person name="Busman M."/>
            <person name="Brown D.W."/>
            <person name="Divon H."/>
            <person name="Uhlig S."/>
            <person name="Proctor R.H."/>
        </authorList>
    </citation>
    <scope>NUCLEOTIDE SEQUENCE [LARGE SCALE GENOMIC DNA]</scope>
    <source>
        <strain evidence="6">NRRL 39464</strain>
    </source>
</reference>
<comment type="similarity">
    <text evidence="1">Belongs to the peptidase M20A family.</text>
</comment>
<keyword evidence="4" id="KW-0378">Hydrolase</keyword>
<accession>A0A8H5AMR6</accession>
<dbReference type="PANTHER" id="PTHR45962">
    <property type="entry name" value="N-FATTY-ACYL-AMINO ACID SYNTHASE/HYDROLASE PM20D1"/>
    <property type="match status" value="1"/>
</dbReference>
<dbReference type="Proteomes" id="UP000558688">
    <property type="component" value="Unassembled WGS sequence"/>
</dbReference>
<dbReference type="EMBL" id="JAAFOW010000175">
    <property type="protein sequence ID" value="KAF5267989.1"/>
    <property type="molecule type" value="Genomic_DNA"/>
</dbReference>
<comment type="caution">
    <text evidence="6">The sequence shown here is derived from an EMBL/GenBank/DDBJ whole genome shotgun (WGS) entry which is preliminary data.</text>
</comment>
<gene>
    <name evidence="6" type="ORF">FOXYS1_1130</name>
</gene>
<evidence type="ECO:0000256" key="5">
    <source>
        <dbReference type="ARBA" id="ARBA00022833"/>
    </source>
</evidence>